<accession>A0AA38LTE8</accession>
<dbReference type="InterPro" id="IPR013078">
    <property type="entry name" value="His_Pase_superF_clade-1"/>
</dbReference>
<dbReference type="PANTHER" id="PTHR48100:SF15">
    <property type="entry name" value="SEDOHEPTULOSE 1,7-BISPHOSPHATASE"/>
    <property type="match status" value="1"/>
</dbReference>
<proteinExistence type="predicted"/>
<dbReference type="RefSeq" id="XP_052946569.1">
    <property type="nucleotide sequence ID" value="XM_053093449.1"/>
</dbReference>
<feature type="binding site" evidence="2">
    <location>
        <begin position="110"/>
        <end position="113"/>
    </location>
    <ligand>
        <name>substrate</name>
    </ligand>
</feature>
<gene>
    <name evidence="3" type="ORF">MKK02DRAFT_45499</name>
</gene>
<dbReference type="Gene3D" id="3.40.50.1240">
    <property type="entry name" value="Phosphoglycerate mutase-like"/>
    <property type="match status" value="1"/>
</dbReference>
<name>A0AA38LTE8_9TREE</name>
<feature type="binding site" evidence="2">
    <location>
        <begin position="39"/>
        <end position="40"/>
    </location>
    <ligand>
        <name>substrate</name>
    </ligand>
</feature>
<reference evidence="3" key="1">
    <citation type="journal article" date="2022" name="G3 (Bethesda)">
        <title>High quality genome of the basidiomycete yeast Dioszegia hungarica PDD-24b-2 isolated from cloud water.</title>
        <authorList>
            <person name="Jarrige D."/>
            <person name="Haridas S."/>
            <person name="Bleykasten-Grosshans C."/>
            <person name="Joly M."/>
            <person name="Nadalig T."/>
            <person name="Sancelme M."/>
            <person name="Vuilleumier S."/>
            <person name="Grigoriev I.V."/>
            <person name="Amato P."/>
            <person name="Bringel F."/>
        </authorList>
    </citation>
    <scope>NUCLEOTIDE SEQUENCE</scope>
    <source>
        <strain evidence="3">PDD-24b-2</strain>
    </source>
</reference>
<feature type="active site" description="Proton donor/acceptor" evidence="1">
    <location>
        <position position="110"/>
    </location>
</feature>
<protein>
    <submittedName>
        <fullName evidence="3">Histidine phosphatase superfamily</fullName>
    </submittedName>
</protein>
<dbReference type="InterPro" id="IPR029033">
    <property type="entry name" value="His_PPase_superfam"/>
</dbReference>
<dbReference type="SMART" id="SM00855">
    <property type="entry name" value="PGAM"/>
    <property type="match status" value="1"/>
</dbReference>
<evidence type="ECO:0000256" key="1">
    <source>
        <dbReference type="PIRSR" id="PIRSR613078-1"/>
    </source>
</evidence>
<evidence type="ECO:0000256" key="2">
    <source>
        <dbReference type="PIRSR" id="PIRSR613078-2"/>
    </source>
</evidence>
<organism evidence="3 4">
    <name type="scientific">Dioszegia hungarica</name>
    <dbReference type="NCBI Taxonomy" id="4972"/>
    <lineage>
        <taxon>Eukaryota</taxon>
        <taxon>Fungi</taxon>
        <taxon>Dikarya</taxon>
        <taxon>Basidiomycota</taxon>
        <taxon>Agaricomycotina</taxon>
        <taxon>Tremellomycetes</taxon>
        <taxon>Tremellales</taxon>
        <taxon>Bulleribasidiaceae</taxon>
        <taxon>Dioszegia</taxon>
    </lineage>
</organism>
<evidence type="ECO:0000313" key="3">
    <source>
        <dbReference type="EMBL" id="KAI9636792.1"/>
    </source>
</evidence>
<dbReference type="InterPro" id="IPR050275">
    <property type="entry name" value="PGM_Phosphatase"/>
</dbReference>
<dbReference type="GeneID" id="77732654"/>
<feature type="binding site" evidence="2">
    <location>
        <position position="83"/>
    </location>
    <ligand>
        <name>substrate</name>
    </ligand>
</feature>
<dbReference type="CDD" id="cd07067">
    <property type="entry name" value="HP_PGM_like"/>
    <property type="match status" value="1"/>
</dbReference>
<dbReference type="FunFam" id="3.40.50.1240:FF:000022">
    <property type="entry name" value="Phosphoglycerate mutase family protein"/>
    <property type="match status" value="1"/>
</dbReference>
<keyword evidence="4" id="KW-1185">Reference proteome</keyword>
<feature type="active site" description="Tele-phosphohistidine intermediate" evidence="1">
    <location>
        <position position="27"/>
    </location>
</feature>
<dbReference type="SUPFAM" id="SSF53254">
    <property type="entry name" value="Phosphoglycerate mutase-like"/>
    <property type="match status" value="1"/>
</dbReference>
<dbReference type="PANTHER" id="PTHR48100">
    <property type="entry name" value="BROAD-SPECIFICITY PHOSPHATASE YOR283W-RELATED"/>
    <property type="match status" value="1"/>
</dbReference>
<evidence type="ECO:0000313" key="4">
    <source>
        <dbReference type="Proteomes" id="UP001164286"/>
    </source>
</evidence>
<sequence length="247" mass="27840">MSDHIALAENLTQPVKRRMPRVYLVRHGETEWSLNGRHTGVSDIPLTENGEKTVKEMGPKMMGAGKLIDPTHLRHIFVSPRKRAQRTAELLFGDNKPDKINMSTEPEVGEWDYGAYEGKLTKDIRKEKPNWDIWTDGCPAGETPGESPQQMSDRVDRVIARVRAIHAAAEECASKPEDIDHSDVIIFSHGHFSRCFIARWCNFPISAGYHFASDAGGLAVLGYQHMTLKEPSLMGLNWYSEDSLARR</sequence>
<dbReference type="Proteomes" id="UP001164286">
    <property type="component" value="Unassembled WGS sequence"/>
</dbReference>
<comment type="caution">
    <text evidence="3">The sequence shown here is derived from an EMBL/GenBank/DDBJ whole genome shotgun (WGS) entry which is preliminary data.</text>
</comment>
<dbReference type="AlphaFoldDB" id="A0AA38LTE8"/>
<dbReference type="Pfam" id="PF00300">
    <property type="entry name" value="His_Phos_1"/>
    <property type="match status" value="1"/>
</dbReference>
<dbReference type="EMBL" id="JAKWFO010000005">
    <property type="protein sequence ID" value="KAI9636792.1"/>
    <property type="molecule type" value="Genomic_DNA"/>
</dbReference>
<dbReference type="GO" id="GO:0046390">
    <property type="term" value="P:ribose phosphate biosynthetic process"/>
    <property type="evidence" value="ECO:0007669"/>
    <property type="project" value="TreeGrafter"/>
</dbReference>
<dbReference type="GO" id="GO:0050278">
    <property type="term" value="F:sedoheptulose-bisphosphatase activity"/>
    <property type="evidence" value="ECO:0007669"/>
    <property type="project" value="TreeGrafter"/>
</dbReference>